<dbReference type="Pfam" id="PF09618">
    <property type="entry name" value="Cas_Csy4"/>
    <property type="match status" value="1"/>
</dbReference>
<dbReference type="CDD" id="cd09739">
    <property type="entry name" value="Cas6_I-F"/>
    <property type="match status" value="1"/>
</dbReference>
<evidence type="ECO:0000313" key="1">
    <source>
        <dbReference type="EMBL" id="MBO0615186.1"/>
    </source>
</evidence>
<dbReference type="Proteomes" id="UP000664466">
    <property type="component" value="Unassembled WGS sequence"/>
</dbReference>
<evidence type="ECO:0000313" key="2">
    <source>
        <dbReference type="EMBL" id="QTX09973.1"/>
    </source>
</evidence>
<evidence type="ECO:0000313" key="3">
    <source>
        <dbReference type="Proteomes" id="UP000664466"/>
    </source>
</evidence>
<dbReference type="GO" id="GO:0004519">
    <property type="term" value="F:endonuclease activity"/>
    <property type="evidence" value="ECO:0007669"/>
    <property type="project" value="InterPro"/>
</dbReference>
<accession>A0A8B0SD99</accession>
<dbReference type="RefSeq" id="WP_207252910.1">
    <property type="nucleotide sequence ID" value="NZ_JAFMPM010000008.1"/>
</dbReference>
<protein>
    <submittedName>
        <fullName evidence="2">Type I-F CRISPR-associated endoribonuclease Cas6/Csy4</fullName>
    </submittedName>
</protein>
<organism evidence="2">
    <name type="scientific">Thiothrix fructosivorans</name>
    <dbReference type="NCBI Taxonomy" id="111770"/>
    <lineage>
        <taxon>Bacteria</taxon>
        <taxon>Pseudomonadati</taxon>
        <taxon>Pseudomonadota</taxon>
        <taxon>Gammaproteobacteria</taxon>
        <taxon>Thiotrichales</taxon>
        <taxon>Thiotrichaceae</taxon>
        <taxon>Thiothrix</taxon>
    </lineage>
</organism>
<reference evidence="2" key="2">
    <citation type="submission" date="2021-04" db="EMBL/GenBank/DDBJ databases">
        <title>Complete Genome and methylome analysis of Thiothrix fructosivorans ATCC 49748.</title>
        <authorList>
            <person name="Fomenkov A."/>
            <person name="Sun L."/>
            <person name="Vincze T."/>
            <person name="Grabovich M.Y."/>
            <person name="Roberts R.J."/>
        </authorList>
    </citation>
    <scope>NUCLEOTIDE SEQUENCE</scope>
    <source>
        <strain evidence="2">ATCC 49748</strain>
    </source>
</reference>
<dbReference type="EMBL" id="CP072748">
    <property type="protein sequence ID" value="QTX09973.1"/>
    <property type="molecule type" value="Genomic_DNA"/>
</dbReference>
<name>A0A8B0SD99_9GAMM</name>
<dbReference type="EMBL" id="JAFMPM010000008">
    <property type="protein sequence ID" value="MBO0615186.1"/>
    <property type="molecule type" value="Genomic_DNA"/>
</dbReference>
<reference evidence="1 3" key="1">
    <citation type="submission" date="2021-03" db="EMBL/GenBank/DDBJ databases">
        <title>Draft genome and methylome analysis of Thiotrix fructosivoruns ATCC 49748.</title>
        <authorList>
            <person name="Fomenkov A."/>
            <person name="Grabovich M.Y."/>
            <person name="Roberts R.J."/>
        </authorList>
    </citation>
    <scope>NUCLEOTIDE SEQUENCE [LARGE SCALE GENOMIC DNA]</scope>
    <source>
        <strain evidence="1 3">ATCC 49748</strain>
    </source>
</reference>
<dbReference type="InterPro" id="IPR013396">
    <property type="entry name" value="CRISPR-assoc_prot_Csy4"/>
</dbReference>
<keyword evidence="3" id="KW-1185">Reference proteome</keyword>
<dbReference type="InterPro" id="IPR042564">
    <property type="entry name" value="CRISPR-Cas6/Csy4_sf"/>
</dbReference>
<dbReference type="GO" id="GO:0043571">
    <property type="term" value="P:maintenance of CRISPR repeat elements"/>
    <property type="evidence" value="ECO:0007669"/>
    <property type="project" value="InterPro"/>
</dbReference>
<dbReference type="Gene3D" id="3.30.70.2540">
    <property type="entry name" value="CRISPR-associated endoribonuclease Cas6/Csy4"/>
    <property type="match status" value="1"/>
</dbReference>
<gene>
    <name evidence="2" type="primary">cas6f</name>
    <name evidence="2" type="ORF">J1836_015395</name>
    <name evidence="1" type="ORF">J1836_20005</name>
</gene>
<proteinExistence type="predicted"/>
<dbReference type="AlphaFoldDB" id="A0A8B0SD99"/>
<sequence length="183" mass="20882">MDYYIDVLTKPDEEMRENVLLNKVYTKLHKALYTLRSTTIGISFPQRKIVLGKLLRIHGSESALNSLEEMNWLGGLIGYCEVSKIQCIPANVQYQVVSRKQSTMTQAKLKRLVKRSEIGELEIKQYKAKMFSKGLDAPYLELESGSSGHSYRRYIVFSELFDQPVSGDFDQFGLSKNATVPVF</sequence>
<dbReference type="NCBIfam" id="TIGR02563">
    <property type="entry name" value="cas_Csy4"/>
    <property type="match status" value="1"/>
</dbReference>